<dbReference type="GO" id="GO:0005543">
    <property type="term" value="F:phospholipid binding"/>
    <property type="evidence" value="ECO:0007669"/>
    <property type="project" value="TreeGrafter"/>
</dbReference>
<dbReference type="EMBL" id="PGOL01009158">
    <property type="protein sequence ID" value="PKI31153.1"/>
    <property type="molecule type" value="Genomic_DNA"/>
</dbReference>
<feature type="coiled-coil region" evidence="11">
    <location>
        <begin position="421"/>
        <end position="458"/>
    </location>
</feature>
<dbReference type="PANTHER" id="PTHR12960:SF0">
    <property type="entry name" value="MRNA EXPORT FACTOR GLE1"/>
    <property type="match status" value="1"/>
</dbReference>
<dbReference type="AlphaFoldDB" id="A0A2I0HHR2"/>
<evidence type="ECO:0000256" key="3">
    <source>
        <dbReference type="ARBA" id="ARBA00022448"/>
    </source>
</evidence>
<dbReference type="GO" id="GO:0005737">
    <property type="term" value="C:cytoplasm"/>
    <property type="evidence" value="ECO:0007669"/>
    <property type="project" value="TreeGrafter"/>
</dbReference>
<feature type="compositionally biased region" description="Basic and acidic residues" evidence="12">
    <location>
        <begin position="385"/>
        <end position="404"/>
    </location>
</feature>
<evidence type="ECO:0000256" key="1">
    <source>
        <dbReference type="ARBA" id="ARBA00004567"/>
    </source>
</evidence>
<sequence>MVLFLEVRQVLSNSVQEKPRVRKKRGGRPVDQHLSATITHRDHQLYLPLSRQVTVEAAAATVCPPRTGLHRRIPVGAGETHWPATKGLIRLHIFLRVGASELRMGGVRLELRCPRNVHGVSLDPDPDWSFDALLSELSAVEKKLNASSPFLSAPFSERQLRNASGRTNAERSPVAFRMCLAEDDEIEEAIDQRIVARNRFECHGVYLSDESDEDSPLEGQPYLMDEVGLVEGSLFELNHDYQFGLKEEVRNHVSTIERDLLNENEKSTAALIRVRRYRDARWDTEKRMDTQYHRKIAEGLDNHLTDIQREYELKSQIEERRIRNDAAHEEAKRKALYEEKLRQEKAKAEAEARVRAEEARKKALEAERKAKEAADKEAAEKIERDAAMKAQKEQAKQRVIDQSKEAQPTGIKKPESAGDIVKAAKSALNLEQARLQRYKEIEENNQALRLNKDFSSKERHIVRLIKQIRGIKDNVRAKATELVKIFNDPSCPQSISIVMFAKKVVSLSESPDTSAFAWAHVIVLIASKVPQAMDFLLAELHRVCIFTVPKYVMYSKPAFESREAHYKSLGFKEDNGKIESVNDYLKRLESYIRLYGALVQTEVEGVQNPHGLAEGWAWLARFLNALPANIYTAVTLKSFLQMAGYALYRKYKSQFGKILNVISENYLAALKARDNSELNPVIAEIQSYIEDKKFLQVPEGRVLQGALLSREMVPESDYRESYNYPSNRYYY</sequence>
<evidence type="ECO:0000256" key="2">
    <source>
        <dbReference type="ARBA" id="ARBA00011056"/>
    </source>
</evidence>
<evidence type="ECO:0000256" key="4">
    <source>
        <dbReference type="ARBA" id="ARBA00022816"/>
    </source>
</evidence>
<dbReference type="GO" id="GO:0044614">
    <property type="term" value="C:nuclear pore cytoplasmic filaments"/>
    <property type="evidence" value="ECO:0007669"/>
    <property type="project" value="TreeGrafter"/>
</dbReference>
<evidence type="ECO:0000313" key="13">
    <source>
        <dbReference type="EMBL" id="PKI31153.1"/>
    </source>
</evidence>
<dbReference type="GO" id="GO:0031369">
    <property type="term" value="F:translation initiation factor binding"/>
    <property type="evidence" value="ECO:0007669"/>
    <property type="project" value="TreeGrafter"/>
</dbReference>
<evidence type="ECO:0000256" key="10">
    <source>
        <dbReference type="ARBA" id="ARBA00029983"/>
    </source>
</evidence>
<feature type="coiled-coil region" evidence="11">
    <location>
        <begin position="327"/>
        <end position="384"/>
    </location>
</feature>
<keyword evidence="4" id="KW-0509">mRNA transport</keyword>
<dbReference type="GO" id="GO:0000822">
    <property type="term" value="F:inositol hexakisphosphate binding"/>
    <property type="evidence" value="ECO:0007669"/>
    <property type="project" value="TreeGrafter"/>
</dbReference>
<dbReference type="InterPro" id="IPR012476">
    <property type="entry name" value="GLE1"/>
</dbReference>
<evidence type="ECO:0000256" key="5">
    <source>
        <dbReference type="ARBA" id="ARBA00022927"/>
    </source>
</evidence>
<reference evidence="13 14" key="1">
    <citation type="submission" date="2017-11" db="EMBL/GenBank/DDBJ databases">
        <title>De-novo sequencing of pomegranate (Punica granatum L.) genome.</title>
        <authorList>
            <person name="Akparov Z."/>
            <person name="Amiraslanov A."/>
            <person name="Hajiyeva S."/>
            <person name="Abbasov M."/>
            <person name="Kaur K."/>
            <person name="Hamwieh A."/>
            <person name="Solovyev V."/>
            <person name="Salamov A."/>
            <person name="Braich B."/>
            <person name="Kosarev P."/>
            <person name="Mahmoud A."/>
            <person name="Hajiyev E."/>
            <person name="Babayeva S."/>
            <person name="Izzatullayeva V."/>
            <person name="Mammadov A."/>
            <person name="Mammadov A."/>
            <person name="Sharifova S."/>
            <person name="Ojaghi J."/>
            <person name="Eynullazada K."/>
            <person name="Bayramov B."/>
            <person name="Abdulazimova A."/>
            <person name="Shahmuradov I."/>
        </authorList>
    </citation>
    <scope>NUCLEOTIDE SEQUENCE [LARGE SCALE GENOMIC DNA]</scope>
    <source>
        <strain evidence="14">cv. AG2017</strain>
        <tissue evidence="13">Leaf</tissue>
    </source>
</reference>
<dbReference type="InterPro" id="IPR038506">
    <property type="entry name" value="GLE1-like_sf"/>
</dbReference>
<gene>
    <name evidence="13" type="ORF">CRG98_048455</name>
</gene>
<evidence type="ECO:0000256" key="9">
    <source>
        <dbReference type="ARBA" id="ARBA00026227"/>
    </source>
</evidence>
<comment type="similarity">
    <text evidence="2">Belongs to the GLE1 family.</text>
</comment>
<keyword evidence="8" id="KW-0539">Nucleus</keyword>
<keyword evidence="7" id="KW-0906">Nuclear pore complex</keyword>
<dbReference type="Gene3D" id="1.25.40.510">
    <property type="entry name" value="GLE1-like"/>
    <property type="match status" value="1"/>
</dbReference>
<evidence type="ECO:0000256" key="11">
    <source>
        <dbReference type="SAM" id="Coils"/>
    </source>
</evidence>
<organism evidence="13 14">
    <name type="scientific">Punica granatum</name>
    <name type="common">Pomegranate</name>
    <dbReference type="NCBI Taxonomy" id="22663"/>
    <lineage>
        <taxon>Eukaryota</taxon>
        <taxon>Viridiplantae</taxon>
        <taxon>Streptophyta</taxon>
        <taxon>Embryophyta</taxon>
        <taxon>Tracheophyta</taxon>
        <taxon>Spermatophyta</taxon>
        <taxon>Magnoliopsida</taxon>
        <taxon>eudicotyledons</taxon>
        <taxon>Gunneridae</taxon>
        <taxon>Pentapetalae</taxon>
        <taxon>rosids</taxon>
        <taxon>malvids</taxon>
        <taxon>Myrtales</taxon>
        <taxon>Lythraceae</taxon>
        <taxon>Punica</taxon>
    </lineage>
</organism>
<keyword evidence="5" id="KW-0653">Protein transport</keyword>
<keyword evidence="11" id="KW-0175">Coiled coil</keyword>
<keyword evidence="6" id="KW-0811">Translocation</keyword>
<dbReference type="STRING" id="22663.A0A2I0HHR2"/>
<proteinExistence type="inferred from homology"/>
<dbReference type="GO" id="GO:0016973">
    <property type="term" value="P:poly(A)+ mRNA export from nucleus"/>
    <property type="evidence" value="ECO:0007669"/>
    <property type="project" value="InterPro"/>
</dbReference>
<dbReference type="GO" id="GO:0015031">
    <property type="term" value="P:protein transport"/>
    <property type="evidence" value="ECO:0007669"/>
    <property type="project" value="UniProtKB-KW"/>
</dbReference>
<protein>
    <recommendedName>
        <fullName evidence="9">mRNA export factor GLE1</fullName>
    </recommendedName>
    <alternativeName>
        <fullName evidence="10">Nucleoporin GLE1</fullName>
    </alternativeName>
</protein>
<evidence type="ECO:0000256" key="7">
    <source>
        <dbReference type="ARBA" id="ARBA00023132"/>
    </source>
</evidence>
<keyword evidence="14" id="KW-1185">Reference proteome</keyword>
<dbReference type="PANTHER" id="PTHR12960">
    <property type="entry name" value="GLE-1-RELATED"/>
    <property type="match status" value="1"/>
</dbReference>
<comment type="caution">
    <text evidence="13">The sequence shown here is derived from an EMBL/GenBank/DDBJ whole genome shotgun (WGS) entry which is preliminary data.</text>
</comment>
<comment type="subcellular location">
    <subcellularLocation>
        <location evidence="1">Nucleus</location>
        <location evidence="1">Nuclear pore complex</location>
    </subcellularLocation>
</comment>
<evidence type="ECO:0000313" key="14">
    <source>
        <dbReference type="Proteomes" id="UP000233551"/>
    </source>
</evidence>
<dbReference type="Proteomes" id="UP000233551">
    <property type="component" value="Unassembled WGS sequence"/>
</dbReference>
<evidence type="ECO:0000256" key="12">
    <source>
        <dbReference type="SAM" id="MobiDB-lite"/>
    </source>
</evidence>
<accession>A0A2I0HHR2</accession>
<dbReference type="Pfam" id="PF07817">
    <property type="entry name" value="GLE1"/>
    <property type="match status" value="1"/>
</dbReference>
<name>A0A2I0HHR2_PUNGR</name>
<keyword evidence="3" id="KW-0813">Transport</keyword>
<evidence type="ECO:0000256" key="6">
    <source>
        <dbReference type="ARBA" id="ARBA00023010"/>
    </source>
</evidence>
<evidence type="ECO:0000256" key="8">
    <source>
        <dbReference type="ARBA" id="ARBA00023242"/>
    </source>
</evidence>
<feature type="region of interest" description="Disordered" evidence="12">
    <location>
        <begin position="385"/>
        <end position="418"/>
    </location>
</feature>